<dbReference type="OrthoDB" id="5346389at2"/>
<dbReference type="Gene3D" id="3.30.450.180">
    <property type="match status" value="1"/>
</dbReference>
<dbReference type="InterPro" id="IPR001387">
    <property type="entry name" value="Cro/C1-type_HTH"/>
</dbReference>
<dbReference type="Gene3D" id="1.10.260.40">
    <property type="entry name" value="lambda repressor-like DNA-binding domains"/>
    <property type="match status" value="1"/>
</dbReference>
<dbReference type="SMART" id="SM00530">
    <property type="entry name" value="HTH_XRE"/>
    <property type="match status" value="1"/>
</dbReference>
<dbReference type="Pfam" id="PF13560">
    <property type="entry name" value="HTH_31"/>
    <property type="match status" value="1"/>
</dbReference>
<evidence type="ECO:0000313" key="3">
    <source>
        <dbReference type="Proteomes" id="UP000069162"/>
    </source>
</evidence>
<evidence type="ECO:0000259" key="1">
    <source>
        <dbReference type="SMART" id="SM00530"/>
    </source>
</evidence>
<dbReference type="GO" id="GO:0003677">
    <property type="term" value="F:DNA binding"/>
    <property type="evidence" value="ECO:0007669"/>
    <property type="project" value="UniProtKB-KW"/>
</dbReference>
<sequence>MSLITPVEPLPLRVDDNRKQLGAFLRARRESLDPQRLGLPRSGRRRTPGLRREEVAMLADVGVTWYTWLEQGREVNPSAAVMQAVASALQCSALETRHLFVLAGLPPLESTQAPVCEGISAGARRMLDSLMPQPASIQKPNFDIVAWNVSFCRLMGVDFSVMPEDDRNCIYLYLTNDAWRSRLANRDVLPTFVSYFRAAMAEHRGDPAWEHKLARFFAASAEFEALWHQRYDVRGVENQLKSFNHPEIGAFSLQQMYWYSAPRNGSRLLVYLPVDAAGENALAQLNRQI</sequence>
<gene>
    <name evidence="2" type="ORF">AO703_06115</name>
</gene>
<reference evidence="3" key="1">
    <citation type="submission" date="2015-10" db="EMBL/GenBank/DDBJ databases">
        <title>Complete Genome Sequencing of Klebsiella sp. strain G5.</title>
        <authorList>
            <person name="Chan K.-G."/>
            <person name="Chen J.-W."/>
        </authorList>
    </citation>
    <scope>NUCLEOTIDE SEQUENCE [LARGE SCALE GENOMIC DNA]</scope>
    <source>
        <strain evidence="3">G5</strain>
    </source>
</reference>
<dbReference type="Pfam" id="PF17765">
    <property type="entry name" value="MLTR_LBD"/>
    <property type="match status" value="1"/>
</dbReference>
<keyword evidence="2" id="KW-0238">DNA-binding</keyword>
<proteinExistence type="predicted"/>
<dbReference type="Proteomes" id="UP000069162">
    <property type="component" value="Chromosome"/>
</dbReference>
<evidence type="ECO:0000313" key="2">
    <source>
        <dbReference type="EMBL" id="ALR75892.1"/>
    </source>
</evidence>
<dbReference type="PANTHER" id="PTHR35010:SF2">
    <property type="entry name" value="BLL4672 PROTEIN"/>
    <property type="match status" value="1"/>
</dbReference>
<dbReference type="AlphaFoldDB" id="A0A806X552"/>
<accession>A0A806X552</accession>
<dbReference type="InterPro" id="IPR010982">
    <property type="entry name" value="Lambda_DNA-bd_dom_sf"/>
</dbReference>
<dbReference type="KEGG" id="kle:AO703_06115"/>
<protein>
    <submittedName>
        <fullName evidence="2">DNA-binding protein</fullName>
    </submittedName>
</protein>
<dbReference type="PANTHER" id="PTHR35010">
    <property type="entry name" value="BLL4672 PROTEIN-RELATED"/>
    <property type="match status" value="1"/>
</dbReference>
<dbReference type="EMBL" id="CP012871">
    <property type="protein sequence ID" value="ALR75892.1"/>
    <property type="molecule type" value="Genomic_DNA"/>
</dbReference>
<dbReference type="RefSeq" id="WP_062740617.1">
    <property type="nucleotide sequence ID" value="NZ_CP012871.1"/>
</dbReference>
<name>A0A806X552_9ENTR</name>
<organism evidence="2 3">
    <name type="scientific">[Enterobacter] lignolyticus</name>
    <dbReference type="NCBI Taxonomy" id="1334193"/>
    <lineage>
        <taxon>Bacteria</taxon>
        <taxon>Pseudomonadati</taxon>
        <taxon>Pseudomonadota</taxon>
        <taxon>Gammaproteobacteria</taxon>
        <taxon>Enterobacterales</taxon>
        <taxon>Enterobacteriaceae</taxon>
        <taxon>Pluralibacter</taxon>
    </lineage>
</organism>
<dbReference type="InterPro" id="IPR041413">
    <property type="entry name" value="MLTR_LBD"/>
</dbReference>
<feature type="domain" description="HTH cro/C1-type" evidence="1">
    <location>
        <begin position="24"/>
        <end position="96"/>
    </location>
</feature>
<dbReference type="CDD" id="cd00093">
    <property type="entry name" value="HTH_XRE"/>
    <property type="match status" value="1"/>
</dbReference>
<dbReference type="SUPFAM" id="SSF47413">
    <property type="entry name" value="lambda repressor-like DNA-binding domains"/>
    <property type="match status" value="1"/>
</dbReference>